<accession>A0A374MGJ8</accession>
<reference evidence="1 2" key="1">
    <citation type="submission" date="2018-08" db="EMBL/GenBank/DDBJ databases">
        <title>A genome reference for cultivated species of the human gut microbiota.</title>
        <authorList>
            <person name="Zou Y."/>
            <person name="Xue W."/>
            <person name="Luo G."/>
        </authorList>
    </citation>
    <scope>NUCLEOTIDE SEQUENCE [LARGE SCALE GENOMIC DNA]</scope>
    <source>
        <strain evidence="1 2">TM10-1AC</strain>
    </source>
</reference>
<protein>
    <submittedName>
        <fullName evidence="1">ABC transporter ATP-binding protein</fullName>
    </submittedName>
</protein>
<dbReference type="GO" id="GO:0005524">
    <property type="term" value="F:ATP binding"/>
    <property type="evidence" value="ECO:0007669"/>
    <property type="project" value="UniProtKB-KW"/>
</dbReference>
<evidence type="ECO:0000313" key="2">
    <source>
        <dbReference type="Proteomes" id="UP000262524"/>
    </source>
</evidence>
<keyword evidence="1" id="KW-0067">ATP-binding</keyword>
<dbReference type="Proteomes" id="UP000262524">
    <property type="component" value="Unassembled WGS sequence"/>
</dbReference>
<evidence type="ECO:0000313" key="1">
    <source>
        <dbReference type="EMBL" id="RGI69961.1"/>
    </source>
</evidence>
<comment type="caution">
    <text evidence="1">The sequence shown here is derived from an EMBL/GenBank/DDBJ whole genome shotgun (WGS) entry which is preliminary data.</text>
</comment>
<keyword evidence="1" id="KW-0547">Nucleotide-binding</keyword>
<name>A0A374MGJ8_9FIRM</name>
<organism evidence="1 2">
    <name type="scientific">Anaerobutyricum hallii</name>
    <dbReference type="NCBI Taxonomy" id="39488"/>
    <lineage>
        <taxon>Bacteria</taxon>
        <taxon>Bacillati</taxon>
        <taxon>Bacillota</taxon>
        <taxon>Clostridia</taxon>
        <taxon>Lachnospirales</taxon>
        <taxon>Lachnospiraceae</taxon>
        <taxon>Anaerobutyricum</taxon>
    </lineage>
</organism>
<dbReference type="EMBL" id="QSOE01000351">
    <property type="protein sequence ID" value="RGI69961.1"/>
    <property type="molecule type" value="Genomic_DNA"/>
</dbReference>
<dbReference type="AlphaFoldDB" id="A0A374MGJ8"/>
<sequence length="22" mass="2449">MNILKAVDLQKIYGQGETEVKA</sequence>
<proteinExistence type="predicted"/>
<gene>
    <name evidence="1" type="ORF">DXD91_17315</name>
</gene>
<feature type="non-terminal residue" evidence="1">
    <location>
        <position position="22"/>
    </location>
</feature>